<dbReference type="Proteomes" id="UP001556367">
    <property type="component" value="Unassembled WGS sequence"/>
</dbReference>
<evidence type="ECO:0000256" key="1">
    <source>
        <dbReference type="ARBA" id="ARBA00010774"/>
    </source>
</evidence>
<sequence length="444" mass="49436">MATKRVYTPTPEQIALAEERRLKREKKPPSSDPQLEVASKAPIITRPWVHLQKSDVSHNGTSQRVKIMTWNLLAQCLVRRELFPTSDCLKAAQRESMLHSELLAPKADILLLQEVDRLEKLVPILEKSGYSHQYGAGPRKKHGCLIAYSAKFKQTDTRTIQYDEQEVRSDGTESARRGSSFKTKNIGLLVALQSTENPDKGVIVATTHLFWHPRYTYERARQAGILLREVVRFQSDIHRADWPCVIGGDFNFAPDDPAYSLLVGDLLLPSQQTALGQSRVVHISIDPAVPAAAKPPVDDDGEEGDPDRVITNARPAARDDGLLTDAELASLFSGASSPLRSAYDVGLSSATESVKNVPGFGERVCLPSSRRGRHEPEWTSYTHYWKTVLDYIFIRDPPQRRSVVTGVLKPHVTKDLEPGLPKKGVSASDHVSLCAEIEWVNETK</sequence>
<evidence type="ECO:0000256" key="3">
    <source>
        <dbReference type="SAM" id="MobiDB-lite"/>
    </source>
</evidence>
<dbReference type="InterPro" id="IPR036691">
    <property type="entry name" value="Endo/exonu/phosph_ase_sf"/>
</dbReference>
<evidence type="ECO:0000313" key="6">
    <source>
        <dbReference type="Proteomes" id="UP001556367"/>
    </source>
</evidence>
<dbReference type="Gene3D" id="3.60.10.10">
    <property type="entry name" value="Endonuclease/exonuclease/phosphatase"/>
    <property type="match status" value="1"/>
</dbReference>
<dbReference type="InterPro" id="IPR005135">
    <property type="entry name" value="Endo/exonuclease/phosphatase"/>
</dbReference>
<dbReference type="PANTHER" id="PTHR12121:SF45">
    <property type="entry name" value="NOCTURNIN"/>
    <property type="match status" value="1"/>
</dbReference>
<dbReference type="SUPFAM" id="SSF56219">
    <property type="entry name" value="DNase I-like"/>
    <property type="match status" value="1"/>
</dbReference>
<keyword evidence="2" id="KW-0378">Hydrolase</keyword>
<feature type="region of interest" description="Disordered" evidence="3">
    <location>
        <begin position="1"/>
        <end position="36"/>
    </location>
</feature>
<name>A0ABR3J7D2_9AGAR</name>
<protein>
    <recommendedName>
        <fullName evidence="4">Endonuclease/exonuclease/phosphatase domain-containing protein</fullName>
    </recommendedName>
</protein>
<accession>A0ABR3J7D2</accession>
<reference evidence="6" key="1">
    <citation type="submission" date="2024-06" db="EMBL/GenBank/DDBJ databases">
        <title>Multi-omics analyses provide insights into the biosynthesis of the anticancer antibiotic pleurotin in Hohenbuehelia grisea.</title>
        <authorList>
            <person name="Weaver J.A."/>
            <person name="Alberti F."/>
        </authorList>
    </citation>
    <scope>NUCLEOTIDE SEQUENCE [LARGE SCALE GENOMIC DNA]</scope>
    <source>
        <strain evidence="6">T-177</strain>
    </source>
</reference>
<evidence type="ECO:0000313" key="5">
    <source>
        <dbReference type="EMBL" id="KAL0951070.1"/>
    </source>
</evidence>
<evidence type="ECO:0000256" key="2">
    <source>
        <dbReference type="ARBA" id="ARBA00022801"/>
    </source>
</evidence>
<evidence type="ECO:0000259" key="4">
    <source>
        <dbReference type="Pfam" id="PF03372"/>
    </source>
</evidence>
<dbReference type="Pfam" id="PF03372">
    <property type="entry name" value="Exo_endo_phos"/>
    <property type="match status" value="1"/>
</dbReference>
<proteinExistence type="inferred from homology"/>
<dbReference type="EMBL" id="JASNQZ010000011">
    <property type="protein sequence ID" value="KAL0951070.1"/>
    <property type="molecule type" value="Genomic_DNA"/>
</dbReference>
<comment type="caution">
    <text evidence="5">The sequence shown here is derived from an EMBL/GenBank/DDBJ whole genome shotgun (WGS) entry which is preliminary data.</text>
</comment>
<comment type="similarity">
    <text evidence="1">Belongs to the CCR4/nocturin family.</text>
</comment>
<dbReference type="PANTHER" id="PTHR12121">
    <property type="entry name" value="CARBON CATABOLITE REPRESSOR PROTEIN 4"/>
    <property type="match status" value="1"/>
</dbReference>
<organism evidence="5 6">
    <name type="scientific">Hohenbuehelia grisea</name>
    <dbReference type="NCBI Taxonomy" id="104357"/>
    <lineage>
        <taxon>Eukaryota</taxon>
        <taxon>Fungi</taxon>
        <taxon>Dikarya</taxon>
        <taxon>Basidiomycota</taxon>
        <taxon>Agaricomycotina</taxon>
        <taxon>Agaricomycetes</taxon>
        <taxon>Agaricomycetidae</taxon>
        <taxon>Agaricales</taxon>
        <taxon>Pleurotineae</taxon>
        <taxon>Pleurotaceae</taxon>
        <taxon>Hohenbuehelia</taxon>
    </lineage>
</organism>
<gene>
    <name evidence="5" type="ORF">HGRIS_007808</name>
</gene>
<feature type="domain" description="Endonuclease/exonuclease/phosphatase" evidence="4">
    <location>
        <begin position="68"/>
        <end position="430"/>
    </location>
</feature>
<keyword evidence="6" id="KW-1185">Reference proteome</keyword>
<dbReference type="InterPro" id="IPR050410">
    <property type="entry name" value="CCR4/nocturin_mRNA_transcr"/>
</dbReference>